<evidence type="ECO:0000313" key="2">
    <source>
        <dbReference type="EMBL" id="BDD49601.1"/>
    </source>
</evidence>
<sequence length="36" mass="3778">MMDVTLFSCASAVRLGLAAALLVVLWLLTAWSVALA</sequence>
<keyword evidence="1" id="KW-0812">Transmembrane</keyword>
<reference evidence="2 3" key="1">
    <citation type="submission" date="2021-12" db="EMBL/GenBank/DDBJ databases">
        <title>Complete genome sequence of Phytobacter diazotrophicus TA9734.</title>
        <authorList>
            <person name="Kubota H."/>
            <person name="Nakayama Y."/>
            <person name="Ariyoshi T."/>
        </authorList>
    </citation>
    <scope>NUCLEOTIDE SEQUENCE [LARGE SCALE GENOMIC DNA]</scope>
    <source>
        <strain evidence="2 3">TA9734</strain>
    </source>
</reference>
<gene>
    <name evidence="2" type="ORF">PDTA9734_10880</name>
</gene>
<organism evidence="2 3">
    <name type="scientific">Phytobacter diazotrophicus</name>
    <dbReference type="NCBI Taxonomy" id="395631"/>
    <lineage>
        <taxon>Bacteria</taxon>
        <taxon>Pseudomonadati</taxon>
        <taxon>Pseudomonadota</taxon>
        <taxon>Gammaproteobacteria</taxon>
        <taxon>Enterobacterales</taxon>
        <taxon>Enterobacteriaceae</taxon>
        <taxon>Phytobacter</taxon>
    </lineage>
</organism>
<dbReference type="EMBL" id="AP025334">
    <property type="protein sequence ID" value="BDD49601.1"/>
    <property type="molecule type" value="Genomic_DNA"/>
</dbReference>
<keyword evidence="1" id="KW-1133">Transmembrane helix</keyword>
<evidence type="ECO:0000313" key="3">
    <source>
        <dbReference type="Proteomes" id="UP001320460"/>
    </source>
</evidence>
<name>A0ABM7VRC7_9ENTR</name>
<proteinExistence type="predicted"/>
<dbReference type="Proteomes" id="UP001320460">
    <property type="component" value="Chromosome"/>
</dbReference>
<feature type="transmembrane region" description="Helical" evidence="1">
    <location>
        <begin position="12"/>
        <end position="34"/>
    </location>
</feature>
<evidence type="ECO:0000256" key="1">
    <source>
        <dbReference type="SAM" id="Phobius"/>
    </source>
</evidence>
<keyword evidence="3" id="KW-1185">Reference proteome</keyword>
<accession>A0ABM7VRC7</accession>
<keyword evidence="1" id="KW-0472">Membrane</keyword>
<protein>
    <submittedName>
        <fullName evidence="2">Uncharacterized protein</fullName>
    </submittedName>
</protein>